<dbReference type="InterPro" id="IPR020084">
    <property type="entry name" value="NUDIX_hydrolase_CS"/>
</dbReference>
<dbReference type="InterPro" id="IPR015797">
    <property type="entry name" value="NUDIX_hydrolase-like_dom_sf"/>
</dbReference>
<dbReference type="PROSITE" id="PS00893">
    <property type="entry name" value="NUDIX_BOX"/>
    <property type="match status" value="1"/>
</dbReference>
<proteinExistence type="inferred from homology"/>
<evidence type="ECO:0000256" key="1">
    <source>
        <dbReference type="ARBA" id="ARBA00022801"/>
    </source>
</evidence>
<name>A0A3E0I1D0_9FLAO</name>
<dbReference type="AlphaFoldDB" id="A0A3E0I1D0"/>
<evidence type="ECO:0000256" key="2">
    <source>
        <dbReference type="RuleBase" id="RU003476"/>
    </source>
</evidence>
<dbReference type="Pfam" id="PF00293">
    <property type="entry name" value="NUDIX"/>
    <property type="match status" value="1"/>
</dbReference>
<evidence type="ECO:0000259" key="3">
    <source>
        <dbReference type="PROSITE" id="PS51462"/>
    </source>
</evidence>
<dbReference type="RefSeq" id="WP_115900990.1">
    <property type="nucleotide sequence ID" value="NZ_QUNS01000003.1"/>
</dbReference>
<dbReference type="Gene3D" id="3.90.79.10">
    <property type="entry name" value="Nucleoside Triphosphate Pyrophosphohydrolase"/>
    <property type="match status" value="1"/>
</dbReference>
<dbReference type="PANTHER" id="PTHR43736">
    <property type="entry name" value="ADP-RIBOSE PYROPHOSPHATASE"/>
    <property type="match status" value="1"/>
</dbReference>
<dbReference type="SUPFAM" id="SSF55811">
    <property type="entry name" value="Nudix"/>
    <property type="match status" value="1"/>
</dbReference>
<sequence>MYKVFVNDKPIIFTTSIKNEEDYPVYIYKNTIIEELIYKLKVGKLSSVYIYSNNLTEDWLDFKVKFKVITAAGGLVLNENKKILFIYRGNKWDLPKGRVEEGEGLEEAAVREVEEECGIEKLTIQQKLLVTYHLFMQQNEYRLKETHWYLMYSNYKGSLTPQLEEGITKAVFKDKKVRNKALQNTFANIKMVYESYLKTVIDDTMS</sequence>
<feature type="domain" description="Nudix hydrolase" evidence="3">
    <location>
        <begin position="67"/>
        <end position="206"/>
    </location>
</feature>
<keyword evidence="1 2" id="KW-0378">Hydrolase</keyword>
<dbReference type="PROSITE" id="PS51462">
    <property type="entry name" value="NUDIX"/>
    <property type="match status" value="1"/>
</dbReference>
<dbReference type="GO" id="GO:0016787">
    <property type="term" value="F:hydrolase activity"/>
    <property type="evidence" value="ECO:0007669"/>
    <property type="project" value="UniProtKB-KW"/>
</dbReference>
<comment type="similarity">
    <text evidence="2">Belongs to the Nudix hydrolase family.</text>
</comment>
<gene>
    <name evidence="4" type="ORF">C7448_103283</name>
</gene>
<protein>
    <submittedName>
        <fullName evidence="4">NUDIX domain-containing protein</fullName>
    </submittedName>
</protein>
<organism evidence="4 5">
    <name type="scientific">Tenacibaculum gallaicum</name>
    <dbReference type="NCBI Taxonomy" id="561505"/>
    <lineage>
        <taxon>Bacteria</taxon>
        <taxon>Pseudomonadati</taxon>
        <taxon>Bacteroidota</taxon>
        <taxon>Flavobacteriia</taxon>
        <taxon>Flavobacteriales</taxon>
        <taxon>Flavobacteriaceae</taxon>
        <taxon>Tenacibaculum</taxon>
    </lineage>
</organism>
<dbReference type="PANTHER" id="PTHR43736:SF1">
    <property type="entry name" value="DIHYDRONEOPTERIN TRIPHOSPHATE DIPHOSPHATASE"/>
    <property type="match status" value="1"/>
</dbReference>
<accession>A0A3E0I1D0</accession>
<dbReference type="InterPro" id="IPR000086">
    <property type="entry name" value="NUDIX_hydrolase_dom"/>
</dbReference>
<evidence type="ECO:0000313" key="5">
    <source>
        <dbReference type="Proteomes" id="UP000256884"/>
    </source>
</evidence>
<keyword evidence="5" id="KW-1185">Reference proteome</keyword>
<comment type="caution">
    <text evidence="4">The sequence shown here is derived from an EMBL/GenBank/DDBJ whole genome shotgun (WGS) entry which is preliminary data.</text>
</comment>
<dbReference type="OrthoDB" id="9816289at2"/>
<dbReference type="InterPro" id="IPR020476">
    <property type="entry name" value="Nudix_hydrolase"/>
</dbReference>
<reference evidence="4 5" key="1">
    <citation type="submission" date="2018-08" db="EMBL/GenBank/DDBJ databases">
        <title>Genomic Encyclopedia of Type Strains, Phase IV (KMG-IV): sequencing the most valuable type-strain genomes for metagenomic binning, comparative biology and taxonomic classification.</title>
        <authorList>
            <person name="Goeker M."/>
        </authorList>
    </citation>
    <scope>NUCLEOTIDE SEQUENCE [LARGE SCALE GENOMIC DNA]</scope>
    <source>
        <strain evidence="4 5">DSM 18841</strain>
    </source>
</reference>
<evidence type="ECO:0000313" key="4">
    <source>
        <dbReference type="EMBL" id="REH52548.1"/>
    </source>
</evidence>
<dbReference type="PRINTS" id="PR00502">
    <property type="entry name" value="NUDIXFAMILY"/>
</dbReference>
<dbReference type="Proteomes" id="UP000256884">
    <property type="component" value="Unassembled WGS sequence"/>
</dbReference>
<dbReference type="EMBL" id="QUNS01000003">
    <property type="protein sequence ID" value="REH52548.1"/>
    <property type="molecule type" value="Genomic_DNA"/>
</dbReference>